<dbReference type="AlphaFoldDB" id="A0A0D9VEB0"/>
<evidence type="ECO:0000313" key="1">
    <source>
        <dbReference type="EnsemblPlants" id="LPERR02G09030.1"/>
    </source>
</evidence>
<sequence length="156" mass="17877">MVHLKSVEFKTLSRTDGMGIHYTMVKILHQLTTGSGVLGFEDPGSGRCLADCRLFRRRTEKIGEARQPDALRRMQPVGFSREMKKSKYRCVQFPFSCEVCNVNMIGGMLSLFQHFNMLLSAAINLNQNLVMKYFLPPHLLSNVIERKASCYRNKDK</sequence>
<reference evidence="1 2" key="1">
    <citation type="submission" date="2012-08" db="EMBL/GenBank/DDBJ databases">
        <title>Oryza genome evolution.</title>
        <authorList>
            <person name="Wing R.A."/>
        </authorList>
    </citation>
    <scope>NUCLEOTIDE SEQUENCE</scope>
</reference>
<dbReference type="HOGENOM" id="CLU_1689257_0_0_1"/>
<dbReference type="Gramene" id="LPERR02G09030.1">
    <property type="protein sequence ID" value="LPERR02G09030.1"/>
    <property type="gene ID" value="LPERR02G09030"/>
</dbReference>
<keyword evidence="2" id="KW-1185">Reference proteome</keyword>
<organism evidence="1 2">
    <name type="scientific">Leersia perrieri</name>
    <dbReference type="NCBI Taxonomy" id="77586"/>
    <lineage>
        <taxon>Eukaryota</taxon>
        <taxon>Viridiplantae</taxon>
        <taxon>Streptophyta</taxon>
        <taxon>Embryophyta</taxon>
        <taxon>Tracheophyta</taxon>
        <taxon>Spermatophyta</taxon>
        <taxon>Magnoliopsida</taxon>
        <taxon>Liliopsida</taxon>
        <taxon>Poales</taxon>
        <taxon>Poaceae</taxon>
        <taxon>BOP clade</taxon>
        <taxon>Oryzoideae</taxon>
        <taxon>Oryzeae</taxon>
        <taxon>Oryzinae</taxon>
        <taxon>Leersia</taxon>
    </lineage>
</organism>
<accession>A0A0D9VEB0</accession>
<evidence type="ECO:0000313" key="2">
    <source>
        <dbReference type="Proteomes" id="UP000032180"/>
    </source>
</evidence>
<name>A0A0D9VEB0_9ORYZ</name>
<reference evidence="1" key="3">
    <citation type="submission" date="2015-04" db="UniProtKB">
        <authorList>
            <consortium name="EnsemblPlants"/>
        </authorList>
    </citation>
    <scope>IDENTIFICATION</scope>
</reference>
<dbReference type="EnsemblPlants" id="LPERR02G09030.1">
    <property type="protein sequence ID" value="LPERR02G09030.1"/>
    <property type="gene ID" value="LPERR02G09030"/>
</dbReference>
<reference evidence="2" key="2">
    <citation type="submission" date="2013-12" db="EMBL/GenBank/DDBJ databases">
        <authorList>
            <person name="Yu Y."/>
            <person name="Lee S."/>
            <person name="de Baynast K."/>
            <person name="Wissotski M."/>
            <person name="Liu L."/>
            <person name="Talag J."/>
            <person name="Goicoechea J."/>
            <person name="Angelova A."/>
            <person name="Jetty R."/>
            <person name="Kudrna D."/>
            <person name="Golser W."/>
            <person name="Rivera L."/>
            <person name="Zhang J."/>
            <person name="Wing R."/>
        </authorList>
    </citation>
    <scope>NUCLEOTIDE SEQUENCE</scope>
</reference>
<dbReference type="Proteomes" id="UP000032180">
    <property type="component" value="Chromosome 2"/>
</dbReference>
<protein>
    <submittedName>
        <fullName evidence="1">Uncharacterized protein</fullName>
    </submittedName>
</protein>
<proteinExistence type="predicted"/>